<dbReference type="STRING" id="1121400.SAMN02746065_11395"/>
<dbReference type="Gene3D" id="2.30.30.240">
    <property type="entry name" value="PRC-barrel domain"/>
    <property type="match status" value="1"/>
</dbReference>
<comment type="subunit">
    <text evidence="5">Binds ribosomal protein uS19.</text>
</comment>
<evidence type="ECO:0000256" key="1">
    <source>
        <dbReference type="ARBA" id="ARBA00022490"/>
    </source>
</evidence>
<feature type="domain" description="Ribosome maturation factor RimM PRC barrel" evidence="7">
    <location>
        <begin position="101"/>
        <end position="168"/>
    </location>
</feature>
<sequence>MDKADLLIMGHVTGVHGLKGYIKVKSHAASSNTFDSGVRIFVGPSVSRGKWHTIVKTASHKKGLRMLLADVDINAAQTLVGMDIFIPRADLPDLDDDTYYWNDLIGMTVNDINQGVLGTIEHVMATGSNDVFVVTGGTREVLVPSLAHVVLSVDLESRTMTVDLPEGL</sequence>
<keyword evidence="4 5" id="KW-0143">Chaperone</keyword>
<evidence type="ECO:0000256" key="2">
    <source>
        <dbReference type="ARBA" id="ARBA00022517"/>
    </source>
</evidence>
<comment type="subcellular location">
    <subcellularLocation>
        <location evidence="5">Cytoplasm</location>
    </subcellularLocation>
</comment>
<keyword evidence="1 5" id="KW-0963">Cytoplasm</keyword>
<dbReference type="Gene3D" id="2.40.30.60">
    <property type="entry name" value="RimM"/>
    <property type="match status" value="1"/>
</dbReference>
<dbReference type="Pfam" id="PF01782">
    <property type="entry name" value="RimM"/>
    <property type="match status" value="1"/>
</dbReference>
<dbReference type="InterPro" id="IPR009000">
    <property type="entry name" value="Transl_B-barrel_sf"/>
</dbReference>
<evidence type="ECO:0000256" key="4">
    <source>
        <dbReference type="ARBA" id="ARBA00023186"/>
    </source>
</evidence>
<reference evidence="8 9" key="1">
    <citation type="submission" date="2017-04" db="EMBL/GenBank/DDBJ databases">
        <authorList>
            <person name="Afonso C.L."/>
            <person name="Miller P.J."/>
            <person name="Scott M.A."/>
            <person name="Spackman E."/>
            <person name="Goraichik I."/>
            <person name="Dimitrov K.M."/>
            <person name="Suarez D.L."/>
            <person name="Swayne D.E."/>
        </authorList>
    </citation>
    <scope>NUCLEOTIDE SEQUENCE [LARGE SCALE GENOMIC DNA]</scope>
    <source>
        <strain evidence="8 9">DSM 3385</strain>
    </source>
</reference>
<keyword evidence="9" id="KW-1185">Reference proteome</keyword>
<gene>
    <name evidence="5" type="primary">rimM</name>
    <name evidence="8" type="ORF">SAMN02746065_11395</name>
</gene>
<name>A0A1W2CSC6_9BACT</name>
<dbReference type="GO" id="GO:0042274">
    <property type="term" value="P:ribosomal small subunit biogenesis"/>
    <property type="evidence" value="ECO:0007669"/>
    <property type="project" value="UniProtKB-UniRule"/>
</dbReference>
<dbReference type="GO" id="GO:0005840">
    <property type="term" value="C:ribosome"/>
    <property type="evidence" value="ECO:0007669"/>
    <property type="project" value="InterPro"/>
</dbReference>
<evidence type="ECO:0000313" key="8">
    <source>
        <dbReference type="EMBL" id="SMC88103.1"/>
    </source>
</evidence>
<dbReference type="InterPro" id="IPR002676">
    <property type="entry name" value="RimM_N"/>
</dbReference>
<proteinExistence type="inferred from homology"/>
<dbReference type="RefSeq" id="WP_084069838.1">
    <property type="nucleotide sequence ID" value="NZ_FWXY01000013.1"/>
</dbReference>
<keyword evidence="3 5" id="KW-0698">rRNA processing</keyword>
<comment type="function">
    <text evidence="5">An accessory protein needed during the final step in the assembly of 30S ribosomal subunit, possibly for assembly of the head region. Essential for efficient processing of 16S rRNA. May be needed both before and after RbfA during the maturation of 16S rRNA. It has affinity for free ribosomal 30S subunits but not for 70S ribosomes.</text>
</comment>
<dbReference type="PANTHER" id="PTHR33692">
    <property type="entry name" value="RIBOSOME MATURATION FACTOR RIMM"/>
    <property type="match status" value="1"/>
</dbReference>
<dbReference type="GO" id="GO:0006364">
    <property type="term" value="P:rRNA processing"/>
    <property type="evidence" value="ECO:0007669"/>
    <property type="project" value="UniProtKB-UniRule"/>
</dbReference>
<organism evidence="8 9">
    <name type="scientific">Desulfocicer vacuolatum DSM 3385</name>
    <dbReference type="NCBI Taxonomy" id="1121400"/>
    <lineage>
        <taxon>Bacteria</taxon>
        <taxon>Pseudomonadati</taxon>
        <taxon>Thermodesulfobacteriota</taxon>
        <taxon>Desulfobacteria</taxon>
        <taxon>Desulfobacterales</taxon>
        <taxon>Desulfobacteraceae</taxon>
        <taxon>Desulfocicer</taxon>
    </lineage>
</organism>
<evidence type="ECO:0000256" key="5">
    <source>
        <dbReference type="HAMAP-Rule" id="MF_00014"/>
    </source>
</evidence>
<dbReference type="PANTHER" id="PTHR33692:SF1">
    <property type="entry name" value="RIBOSOME MATURATION FACTOR RIMM"/>
    <property type="match status" value="1"/>
</dbReference>
<dbReference type="GO" id="GO:0005737">
    <property type="term" value="C:cytoplasm"/>
    <property type="evidence" value="ECO:0007669"/>
    <property type="project" value="UniProtKB-SubCell"/>
</dbReference>
<dbReference type="HAMAP" id="MF_00014">
    <property type="entry name" value="Ribosome_mat_RimM"/>
    <property type="match status" value="1"/>
</dbReference>
<dbReference type="Pfam" id="PF24986">
    <property type="entry name" value="PRC_RimM"/>
    <property type="match status" value="1"/>
</dbReference>
<dbReference type="InterPro" id="IPR056792">
    <property type="entry name" value="PRC_RimM"/>
</dbReference>
<dbReference type="SUPFAM" id="SSF50346">
    <property type="entry name" value="PRC-barrel domain"/>
    <property type="match status" value="1"/>
</dbReference>
<dbReference type="NCBIfam" id="TIGR02273">
    <property type="entry name" value="16S_RimM"/>
    <property type="match status" value="1"/>
</dbReference>
<dbReference type="InterPro" id="IPR036976">
    <property type="entry name" value="RimM_N_sf"/>
</dbReference>
<dbReference type="GO" id="GO:0043022">
    <property type="term" value="F:ribosome binding"/>
    <property type="evidence" value="ECO:0007669"/>
    <property type="project" value="InterPro"/>
</dbReference>
<evidence type="ECO:0000259" key="7">
    <source>
        <dbReference type="Pfam" id="PF24986"/>
    </source>
</evidence>
<comment type="similarity">
    <text evidence="5">Belongs to the RimM family.</text>
</comment>
<comment type="domain">
    <text evidence="5">The PRC barrel domain binds ribosomal protein uS19.</text>
</comment>
<dbReference type="OrthoDB" id="9783509at2"/>
<accession>A0A1W2CSC6</accession>
<dbReference type="Proteomes" id="UP000192418">
    <property type="component" value="Unassembled WGS sequence"/>
</dbReference>
<evidence type="ECO:0000313" key="9">
    <source>
        <dbReference type="Proteomes" id="UP000192418"/>
    </source>
</evidence>
<dbReference type="SUPFAM" id="SSF50447">
    <property type="entry name" value="Translation proteins"/>
    <property type="match status" value="1"/>
</dbReference>
<dbReference type="InterPro" id="IPR011961">
    <property type="entry name" value="RimM"/>
</dbReference>
<evidence type="ECO:0000256" key="3">
    <source>
        <dbReference type="ARBA" id="ARBA00022552"/>
    </source>
</evidence>
<protein>
    <recommendedName>
        <fullName evidence="5">Ribosome maturation factor RimM</fullName>
    </recommendedName>
</protein>
<keyword evidence="2 5" id="KW-0690">Ribosome biogenesis</keyword>
<evidence type="ECO:0000259" key="6">
    <source>
        <dbReference type="Pfam" id="PF01782"/>
    </source>
</evidence>
<dbReference type="AlphaFoldDB" id="A0A1W2CSC6"/>
<dbReference type="EMBL" id="FWXY01000013">
    <property type="protein sequence ID" value="SMC88103.1"/>
    <property type="molecule type" value="Genomic_DNA"/>
</dbReference>
<feature type="domain" description="RimM N-terminal" evidence="6">
    <location>
        <begin position="9"/>
        <end position="89"/>
    </location>
</feature>
<dbReference type="InterPro" id="IPR011033">
    <property type="entry name" value="PRC_barrel-like_sf"/>
</dbReference>